<dbReference type="InterPro" id="IPR049730">
    <property type="entry name" value="SNF2/RAD54-like_C"/>
</dbReference>
<dbReference type="SUPFAM" id="SSF52540">
    <property type="entry name" value="P-loop containing nucleoside triphosphate hydrolases"/>
    <property type="match status" value="2"/>
</dbReference>
<keyword evidence="2" id="KW-0479">Metal-binding</keyword>
<evidence type="ECO:0000313" key="15">
    <source>
        <dbReference type="Proteomes" id="UP000722485"/>
    </source>
</evidence>
<evidence type="ECO:0000256" key="8">
    <source>
        <dbReference type="ARBA" id="ARBA00022840"/>
    </source>
</evidence>
<dbReference type="GO" id="GO:0005634">
    <property type="term" value="C:nucleus"/>
    <property type="evidence" value="ECO:0007669"/>
    <property type="project" value="TreeGrafter"/>
</dbReference>
<feature type="domain" description="RING-type" evidence="11">
    <location>
        <begin position="905"/>
        <end position="969"/>
    </location>
</feature>
<dbReference type="GO" id="GO:0006281">
    <property type="term" value="P:DNA repair"/>
    <property type="evidence" value="ECO:0007669"/>
    <property type="project" value="TreeGrafter"/>
</dbReference>
<keyword evidence="15" id="KW-1185">Reference proteome</keyword>
<feature type="compositionally biased region" description="Polar residues" evidence="10">
    <location>
        <begin position="431"/>
        <end position="440"/>
    </location>
</feature>
<evidence type="ECO:0000256" key="5">
    <source>
        <dbReference type="ARBA" id="ARBA00022801"/>
    </source>
</evidence>
<reference evidence="14" key="1">
    <citation type="submission" date="2020-03" db="EMBL/GenBank/DDBJ databases">
        <title>Draft Genome Sequence of Cylindrodendrum hubeiense.</title>
        <authorList>
            <person name="Buettner E."/>
            <person name="Kellner H."/>
        </authorList>
    </citation>
    <scope>NUCLEOTIDE SEQUENCE</scope>
    <source>
        <strain evidence="14">IHI 201604</strain>
    </source>
</reference>
<dbReference type="InterPro" id="IPR014001">
    <property type="entry name" value="Helicase_ATP-bd"/>
</dbReference>
<comment type="caution">
    <text evidence="14">The sequence shown here is derived from an EMBL/GenBank/DDBJ whole genome shotgun (WGS) entry which is preliminary data.</text>
</comment>
<feature type="region of interest" description="Disordered" evidence="10">
    <location>
        <begin position="97"/>
        <end position="176"/>
    </location>
</feature>
<dbReference type="Pfam" id="PF00176">
    <property type="entry name" value="SNF2-rel_dom"/>
    <property type="match status" value="1"/>
</dbReference>
<name>A0A9P5HEA0_9HYPO</name>
<dbReference type="InterPro" id="IPR001841">
    <property type="entry name" value="Znf_RING"/>
</dbReference>
<feature type="compositionally biased region" description="Basic and acidic residues" evidence="10">
    <location>
        <begin position="983"/>
        <end position="992"/>
    </location>
</feature>
<organism evidence="14 15">
    <name type="scientific">Cylindrodendrum hubeiense</name>
    <dbReference type="NCBI Taxonomy" id="595255"/>
    <lineage>
        <taxon>Eukaryota</taxon>
        <taxon>Fungi</taxon>
        <taxon>Dikarya</taxon>
        <taxon>Ascomycota</taxon>
        <taxon>Pezizomycotina</taxon>
        <taxon>Sordariomycetes</taxon>
        <taxon>Hypocreomycetidae</taxon>
        <taxon>Hypocreales</taxon>
        <taxon>Nectriaceae</taxon>
        <taxon>Cylindrodendrum</taxon>
    </lineage>
</organism>
<evidence type="ECO:0000256" key="9">
    <source>
        <dbReference type="PROSITE-ProRule" id="PRU00175"/>
    </source>
</evidence>
<dbReference type="GO" id="GO:0004386">
    <property type="term" value="F:helicase activity"/>
    <property type="evidence" value="ECO:0007669"/>
    <property type="project" value="UniProtKB-KW"/>
</dbReference>
<dbReference type="InterPro" id="IPR038718">
    <property type="entry name" value="SNF2-like_sf"/>
</dbReference>
<feature type="region of interest" description="Disordered" evidence="10">
    <location>
        <begin position="1"/>
        <end position="20"/>
    </location>
</feature>
<feature type="compositionally biased region" description="Polar residues" evidence="10">
    <location>
        <begin position="130"/>
        <end position="153"/>
    </location>
</feature>
<evidence type="ECO:0000259" key="11">
    <source>
        <dbReference type="PROSITE" id="PS50089"/>
    </source>
</evidence>
<protein>
    <submittedName>
        <fullName evidence="14">Uncharacterized protein</fullName>
    </submittedName>
</protein>
<evidence type="ECO:0000256" key="3">
    <source>
        <dbReference type="ARBA" id="ARBA00022741"/>
    </source>
</evidence>
<keyword evidence="7" id="KW-0862">Zinc</keyword>
<dbReference type="CDD" id="cd18793">
    <property type="entry name" value="SF2_C_SNF"/>
    <property type="match status" value="1"/>
</dbReference>
<dbReference type="SMART" id="SM00490">
    <property type="entry name" value="HELICc"/>
    <property type="match status" value="1"/>
</dbReference>
<evidence type="ECO:0000256" key="4">
    <source>
        <dbReference type="ARBA" id="ARBA00022771"/>
    </source>
</evidence>
<dbReference type="SUPFAM" id="SSF57850">
    <property type="entry name" value="RING/U-box"/>
    <property type="match status" value="1"/>
</dbReference>
<feature type="region of interest" description="Disordered" evidence="10">
    <location>
        <begin position="193"/>
        <end position="225"/>
    </location>
</feature>
<keyword evidence="3" id="KW-0547">Nucleotide-binding</keyword>
<keyword evidence="5" id="KW-0378">Hydrolase</keyword>
<dbReference type="Gene3D" id="3.30.40.10">
    <property type="entry name" value="Zinc/RING finger domain, C3HC4 (zinc finger)"/>
    <property type="match status" value="1"/>
</dbReference>
<evidence type="ECO:0000313" key="14">
    <source>
        <dbReference type="EMBL" id="KAF7550286.1"/>
    </source>
</evidence>
<dbReference type="InterPro" id="IPR001650">
    <property type="entry name" value="Helicase_C-like"/>
</dbReference>
<dbReference type="SMART" id="SM00487">
    <property type="entry name" value="DEXDc"/>
    <property type="match status" value="1"/>
</dbReference>
<dbReference type="GO" id="GO:0008270">
    <property type="term" value="F:zinc ion binding"/>
    <property type="evidence" value="ECO:0007669"/>
    <property type="project" value="UniProtKB-KW"/>
</dbReference>
<evidence type="ECO:0000256" key="7">
    <source>
        <dbReference type="ARBA" id="ARBA00022833"/>
    </source>
</evidence>
<dbReference type="SMART" id="SM00184">
    <property type="entry name" value="RING"/>
    <property type="match status" value="1"/>
</dbReference>
<feature type="region of interest" description="Disordered" evidence="10">
    <location>
        <begin position="353"/>
        <end position="373"/>
    </location>
</feature>
<dbReference type="PROSITE" id="PS51194">
    <property type="entry name" value="HELICASE_CTER"/>
    <property type="match status" value="1"/>
</dbReference>
<dbReference type="PROSITE" id="PS50089">
    <property type="entry name" value="ZF_RING_2"/>
    <property type="match status" value="1"/>
</dbReference>
<dbReference type="Gene3D" id="3.40.50.300">
    <property type="entry name" value="P-loop containing nucleotide triphosphate hydrolases"/>
    <property type="match status" value="1"/>
</dbReference>
<dbReference type="PROSITE" id="PS00518">
    <property type="entry name" value="ZF_RING_1"/>
    <property type="match status" value="1"/>
</dbReference>
<feature type="region of interest" description="Disordered" evidence="10">
    <location>
        <begin position="983"/>
        <end position="1009"/>
    </location>
</feature>
<evidence type="ECO:0000256" key="1">
    <source>
        <dbReference type="ARBA" id="ARBA00007025"/>
    </source>
</evidence>
<sequence length="1192" mass="132362">MSAPSHAPGDQPSLLKPHSRLGDFNHDSRCGCASGISTLKHLKDSRFPESRRVPLSRSATFHLADNDRLSRSVAFNLAAHLATAHLLATFTRHTPRTANAVPSWNPAALLQPNRRTTSTPDPTNPVLRQFSPSQNPSRIQHDPSANDSVVFQFSNPNESSSAGPSSRASTPSSAYGSGANGVGGWIERMNNVQHRSTVPQAKRRKVEDLDGSHDGANAAPRGGGGILGEYVQDRRMEANGSTASQALTVDLTSGNDDDVVVIQDPRDEEVCYGMIKATLSCVRVPSPKPGMQSLWGPGYQPGIKVVLKRQVGETSLKIQAYDHTRQIIGLVESGSARAVAPLLDSNIRLRTECRIPPQPKRPGEEPGQPTSRSYSLDIVMYGPVKFARNVGTHLSKYDQKLLAPYLVQKGIRVQNPHVLEYRPPAPRTYPTEGQATTTPLSANRTVEEIRSEVMGVFDSLTRNDDLLELDPDPSITTPLLKHQRQGLYFMMTREKPRELQIQEKNMVSFWQTKTGPAGQKLFFNVITGQTQANPPAETRGGILGDMMGLGKTLSVLSLLVSSTEAANQWEQLAPVQPEAPEMKPSRQDVLVPQPSLNLTPLVRNVKSTLLVCPLSTVTNWEEQIKQHVRPGTLSYHIYHGSNRIKDPAKLATFDLVITTYGSVSNELSSRRKGKDGLYPLEQMGWFRIVLDEAHMIREHSTLQFKAICRLQANRRWAVTGTPVQNRLDDLAALLAFLRLHPFHDRGKFLRHIVEPFKACDPEIVPKLRVLVDTITLRRLKDKINLPPREDLVVRLDFSPDERIIYDMFAKNAQDRVKVLAGTNNEKALGGNTYIHILKAILRLRLLCAHGKDLLNEADLEALQGMSAEMAIDIDDDDDDDDKPSLSDQKAHEMFTLMQETNNDACIECSRKLGSIESSNIDVEGQDDTLGFMTPCFHVICRSCIKTYKERVRRSLNPQDSSSGYCPICNVYVKHAFVQLHRREVDAEHDGPAKAKSRNPGKKLDKYDGPHTKTRALVEDLLKSKAASEANPSEPPFKSVVFSGWTSHLDLIELALNAVGITFTRLDGSMSRTARTAAMDRFREDNNVHVILVSIMAGGLGLNLTSGNSVYVMEPQYNPAAEAQAVDRVHRLGQKRPVRTVRYIMRGSFEEKMLELQEKKKKLASLSMDGQNKALDKAEAARQKLMDLRSLFK</sequence>
<dbReference type="Gene3D" id="3.40.50.10810">
    <property type="entry name" value="Tandem AAA-ATPase domain"/>
    <property type="match status" value="1"/>
</dbReference>
<evidence type="ECO:0000256" key="6">
    <source>
        <dbReference type="ARBA" id="ARBA00022806"/>
    </source>
</evidence>
<accession>A0A9P5HEA0</accession>
<keyword evidence="4 9" id="KW-0863">Zinc-finger</keyword>
<dbReference type="OrthoDB" id="448448at2759"/>
<dbReference type="Pfam" id="PF00271">
    <property type="entry name" value="Helicase_C"/>
    <property type="match status" value="1"/>
</dbReference>
<dbReference type="InterPro" id="IPR000330">
    <property type="entry name" value="SNF2_N"/>
</dbReference>
<feature type="region of interest" description="Disordered" evidence="10">
    <location>
        <begin position="421"/>
        <end position="440"/>
    </location>
</feature>
<dbReference type="InterPro" id="IPR027417">
    <property type="entry name" value="P-loop_NTPase"/>
</dbReference>
<evidence type="ECO:0000256" key="10">
    <source>
        <dbReference type="SAM" id="MobiDB-lite"/>
    </source>
</evidence>
<feature type="domain" description="Helicase C-terminal" evidence="13">
    <location>
        <begin position="1016"/>
        <end position="1178"/>
    </location>
</feature>
<dbReference type="EMBL" id="JAANBB010000102">
    <property type="protein sequence ID" value="KAF7550286.1"/>
    <property type="molecule type" value="Genomic_DNA"/>
</dbReference>
<dbReference type="InterPro" id="IPR017907">
    <property type="entry name" value="Znf_RING_CS"/>
</dbReference>
<gene>
    <name evidence="14" type="ORF">G7Z17_g5821</name>
</gene>
<evidence type="ECO:0000259" key="13">
    <source>
        <dbReference type="PROSITE" id="PS51194"/>
    </source>
</evidence>
<dbReference type="PROSITE" id="PS51192">
    <property type="entry name" value="HELICASE_ATP_BIND_1"/>
    <property type="match status" value="1"/>
</dbReference>
<dbReference type="PANTHER" id="PTHR45626">
    <property type="entry name" value="TRANSCRIPTION TERMINATION FACTOR 2-RELATED"/>
    <property type="match status" value="1"/>
</dbReference>
<dbReference type="GO" id="GO:0008094">
    <property type="term" value="F:ATP-dependent activity, acting on DNA"/>
    <property type="evidence" value="ECO:0007669"/>
    <property type="project" value="TreeGrafter"/>
</dbReference>
<dbReference type="AlphaFoldDB" id="A0A9P5HEA0"/>
<evidence type="ECO:0000259" key="12">
    <source>
        <dbReference type="PROSITE" id="PS51192"/>
    </source>
</evidence>
<dbReference type="CDD" id="cd16449">
    <property type="entry name" value="RING-HC"/>
    <property type="match status" value="1"/>
</dbReference>
<dbReference type="GO" id="GO:0005524">
    <property type="term" value="F:ATP binding"/>
    <property type="evidence" value="ECO:0007669"/>
    <property type="project" value="UniProtKB-KW"/>
</dbReference>
<dbReference type="Proteomes" id="UP000722485">
    <property type="component" value="Unassembled WGS sequence"/>
</dbReference>
<dbReference type="InterPro" id="IPR013083">
    <property type="entry name" value="Znf_RING/FYVE/PHD"/>
</dbReference>
<feature type="domain" description="Helicase ATP-binding" evidence="12">
    <location>
        <begin position="532"/>
        <end position="740"/>
    </location>
</feature>
<dbReference type="PANTHER" id="PTHR45626:SF52">
    <property type="entry name" value="SINGLE-STRANDED DNA-DEPENDENT ATPASE (EUROFUNG)"/>
    <property type="match status" value="1"/>
</dbReference>
<keyword evidence="8" id="KW-0067">ATP-binding</keyword>
<dbReference type="InterPro" id="IPR050628">
    <property type="entry name" value="SNF2_RAD54_helicase_TF"/>
</dbReference>
<dbReference type="GO" id="GO:0016787">
    <property type="term" value="F:hydrolase activity"/>
    <property type="evidence" value="ECO:0007669"/>
    <property type="project" value="UniProtKB-KW"/>
</dbReference>
<keyword evidence="6" id="KW-0347">Helicase</keyword>
<feature type="compositionally biased region" description="Low complexity" evidence="10">
    <location>
        <begin position="154"/>
        <end position="176"/>
    </location>
</feature>
<comment type="similarity">
    <text evidence="1">Belongs to the SNF2/RAD54 helicase family.</text>
</comment>
<evidence type="ECO:0000256" key="2">
    <source>
        <dbReference type="ARBA" id="ARBA00022723"/>
    </source>
</evidence>
<proteinExistence type="inferred from homology"/>